<evidence type="ECO:0000256" key="1">
    <source>
        <dbReference type="SAM" id="MobiDB-lite"/>
    </source>
</evidence>
<protein>
    <submittedName>
        <fullName evidence="2">Uncharacterized protein</fullName>
    </submittedName>
</protein>
<evidence type="ECO:0000313" key="3">
    <source>
        <dbReference type="Proteomes" id="UP001164459"/>
    </source>
</evidence>
<feature type="compositionally biased region" description="Acidic residues" evidence="1">
    <location>
        <begin position="86"/>
        <end position="101"/>
    </location>
</feature>
<name>A0ABY7H978_9BACT</name>
<reference evidence="2" key="1">
    <citation type="submission" date="2022-11" db="EMBL/GenBank/DDBJ databases">
        <title>Minimal conservation of predation-associated metabolite biosynthetic gene clusters underscores biosynthetic potential of Myxococcota including descriptions for ten novel species: Archangium lansinium sp. nov., Myxococcus landrumus sp. nov., Nannocystis bai.</title>
        <authorList>
            <person name="Ahearne A."/>
            <person name="Stevens C."/>
            <person name="Dowd S."/>
        </authorList>
    </citation>
    <scope>NUCLEOTIDE SEQUENCE</scope>
    <source>
        <strain evidence="2">Fl3</strain>
    </source>
</reference>
<keyword evidence="3" id="KW-1185">Reference proteome</keyword>
<accession>A0ABY7H978</accession>
<dbReference type="RefSeq" id="WP_269038156.1">
    <property type="nucleotide sequence ID" value="NZ_CP114040.1"/>
</dbReference>
<gene>
    <name evidence="2" type="ORF">O0S08_06585</name>
</gene>
<proteinExistence type="predicted"/>
<dbReference type="EMBL" id="CP114040">
    <property type="protein sequence ID" value="WAS95813.1"/>
    <property type="molecule type" value="Genomic_DNA"/>
</dbReference>
<dbReference type="Proteomes" id="UP001164459">
    <property type="component" value="Chromosome"/>
</dbReference>
<feature type="region of interest" description="Disordered" evidence="1">
    <location>
        <begin position="78"/>
        <end position="101"/>
    </location>
</feature>
<organism evidence="2 3">
    <name type="scientific">Nannocystis punicea</name>
    <dbReference type="NCBI Taxonomy" id="2995304"/>
    <lineage>
        <taxon>Bacteria</taxon>
        <taxon>Pseudomonadati</taxon>
        <taxon>Myxococcota</taxon>
        <taxon>Polyangia</taxon>
        <taxon>Nannocystales</taxon>
        <taxon>Nannocystaceae</taxon>
        <taxon>Nannocystis</taxon>
    </lineage>
</organism>
<sequence>MPMESALFIARRGWSSVLKKTSHVYVAWCEACDNEFVDYEEEWRPFPELLPFLRWESSLQDTELATLVALVRGEPPPFDKFYEGGDKEDEDEDEDEGGDKDEEACRARLLPAPNKLSDAQRALFSTLDYAYVAVWPDDVSQKLLALDEAALRALAARWGESPGSVAGSSLDIGRRPDWLAELTRLRAFFKDLPSSKDEDGGPLFLVIRSMN</sequence>
<evidence type="ECO:0000313" key="2">
    <source>
        <dbReference type="EMBL" id="WAS95813.1"/>
    </source>
</evidence>